<evidence type="ECO:0008006" key="9">
    <source>
        <dbReference type="Google" id="ProtNLM"/>
    </source>
</evidence>
<feature type="transmembrane region" description="Helical" evidence="6">
    <location>
        <begin position="170"/>
        <end position="188"/>
    </location>
</feature>
<dbReference type="RefSeq" id="WP_229784948.1">
    <property type="nucleotide sequence ID" value="NZ_BMPT01000002.1"/>
</dbReference>
<dbReference type="GO" id="GO:0005886">
    <property type="term" value="C:plasma membrane"/>
    <property type="evidence" value="ECO:0007669"/>
    <property type="project" value="UniProtKB-SubCell"/>
</dbReference>
<organism evidence="7 8">
    <name type="scientific">Promicromonospora citrea</name>
    <dbReference type="NCBI Taxonomy" id="43677"/>
    <lineage>
        <taxon>Bacteria</taxon>
        <taxon>Bacillati</taxon>
        <taxon>Actinomycetota</taxon>
        <taxon>Actinomycetes</taxon>
        <taxon>Micrococcales</taxon>
        <taxon>Promicromonosporaceae</taxon>
        <taxon>Promicromonospora</taxon>
    </lineage>
</organism>
<keyword evidence="2" id="KW-1003">Cell membrane</keyword>
<keyword evidence="3 6" id="KW-0812">Transmembrane</keyword>
<feature type="transmembrane region" description="Helical" evidence="6">
    <location>
        <begin position="278"/>
        <end position="298"/>
    </location>
</feature>
<dbReference type="EMBL" id="BMPT01000002">
    <property type="protein sequence ID" value="GGM13277.1"/>
    <property type="molecule type" value="Genomic_DNA"/>
</dbReference>
<feature type="transmembrane region" description="Helical" evidence="6">
    <location>
        <begin position="408"/>
        <end position="429"/>
    </location>
</feature>
<reference evidence="7" key="1">
    <citation type="journal article" date="2014" name="Int. J. Syst. Evol. Microbiol.">
        <title>Complete genome sequence of Corynebacterium casei LMG S-19264T (=DSM 44701T), isolated from a smear-ripened cheese.</title>
        <authorList>
            <consortium name="US DOE Joint Genome Institute (JGI-PGF)"/>
            <person name="Walter F."/>
            <person name="Albersmeier A."/>
            <person name="Kalinowski J."/>
            <person name="Ruckert C."/>
        </authorList>
    </citation>
    <scope>NUCLEOTIDE SEQUENCE</scope>
    <source>
        <strain evidence="7">JCM 3051</strain>
    </source>
</reference>
<feature type="transmembrane region" description="Helical" evidence="6">
    <location>
        <begin position="63"/>
        <end position="80"/>
    </location>
</feature>
<evidence type="ECO:0000256" key="4">
    <source>
        <dbReference type="ARBA" id="ARBA00022989"/>
    </source>
</evidence>
<keyword evidence="8" id="KW-1185">Reference proteome</keyword>
<feature type="transmembrane region" description="Helical" evidence="6">
    <location>
        <begin position="134"/>
        <end position="158"/>
    </location>
</feature>
<evidence type="ECO:0000313" key="7">
    <source>
        <dbReference type="EMBL" id="GGM13277.1"/>
    </source>
</evidence>
<feature type="transmembrane region" description="Helical" evidence="6">
    <location>
        <begin position="101"/>
        <end position="122"/>
    </location>
</feature>
<feature type="transmembrane region" description="Helical" evidence="6">
    <location>
        <begin position="382"/>
        <end position="402"/>
    </location>
</feature>
<evidence type="ECO:0000256" key="1">
    <source>
        <dbReference type="ARBA" id="ARBA00004651"/>
    </source>
</evidence>
<evidence type="ECO:0000313" key="8">
    <source>
        <dbReference type="Proteomes" id="UP000655589"/>
    </source>
</evidence>
<evidence type="ECO:0000256" key="5">
    <source>
        <dbReference type="ARBA" id="ARBA00023136"/>
    </source>
</evidence>
<sequence>MTDTRTTTSRGAPWRAVGSSAVVQVVVTGLSGLLGMVTARLVIEQAGVAQYAQYGLLSTLPSLIPFADLGMAAVVVNAVAGSARANDDPAVRRTLTSAFRILVCSGLTIVAVGVLLGALGWWPALLGPGLLEGGALTATVCVVVLGVALPCGVGARILVGLGRNPLQTALTGLTAPLVMAGVLVVLAVGDSSFLALATYLASAVVGVVLLVTAARLLRPQVGAALRDVPRVRAVPGVRVFHLAWPMLVQMISLPVAMQTGRILLSHQGTGLDLARYNLAAQLFGVVLAAVATSGLALWPHFARARSESVKASPFRASLVFTGAGVALSLMLAALLPVVVPLVTDGEFGLGLPLVAAFVVFTVVQAAKYPVGMYMTDAAGLRAQVLPVVLMVPLNLALTWWLIPHLGAAGPVWATAASVLVCQVVPNALWVRRRLRQPAPDAEATPAG</sequence>
<keyword evidence="5 6" id="KW-0472">Membrane</keyword>
<comment type="caution">
    <text evidence="7">The sequence shown here is derived from an EMBL/GenBank/DDBJ whole genome shotgun (WGS) entry which is preliminary data.</text>
</comment>
<feature type="transmembrane region" description="Helical" evidence="6">
    <location>
        <begin position="349"/>
        <end position="370"/>
    </location>
</feature>
<evidence type="ECO:0000256" key="6">
    <source>
        <dbReference type="SAM" id="Phobius"/>
    </source>
</evidence>
<dbReference type="PANTHER" id="PTHR30250">
    <property type="entry name" value="PST FAMILY PREDICTED COLANIC ACID TRANSPORTER"/>
    <property type="match status" value="1"/>
</dbReference>
<feature type="transmembrane region" description="Helical" evidence="6">
    <location>
        <begin position="194"/>
        <end position="217"/>
    </location>
</feature>
<feature type="transmembrane region" description="Helical" evidence="6">
    <location>
        <begin position="21"/>
        <end position="43"/>
    </location>
</feature>
<protein>
    <recommendedName>
        <fullName evidence="9">O-antigen/teichoic acid export membrane protein</fullName>
    </recommendedName>
</protein>
<accession>A0A8H9GFW7</accession>
<evidence type="ECO:0000256" key="2">
    <source>
        <dbReference type="ARBA" id="ARBA00022475"/>
    </source>
</evidence>
<gene>
    <name evidence="7" type="ORF">GCM10010102_06050</name>
</gene>
<reference evidence="7" key="2">
    <citation type="submission" date="2020-09" db="EMBL/GenBank/DDBJ databases">
        <authorList>
            <person name="Sun Q."/>
            <person name="Ohkuma M."/>
        </authorList>
    </citation>
    <scope>NUCLEOTIDE SEQUENCE</scope>
    <source>
        <strain evidence="7">JCM 3051</strain>
    </source>
</reference>
<dbReference type="Proteomes" id="UP000655589">
    <property type="component" value="Unassembled WGS sequence"/>
</dbReference>
<feature type="transmembrane region" description="Helical" evidence="6">
    <location>
        <begin position="318"/>
        <end position="343"/>
    </location>
</feature>
<keyword evidence="4 6" id="KW-1133">Transmembrane helix</keyword>
<evidence type="ECO:0000256" key="3">
    <source>
        <dbReference type="ARBA" id="ARBA00022692"/>
    </source>
</evidence>
<feature type="transmembrane region" description="Helical" evidence="6">
    <location>
        <begin position="238"/>
        <end position="258"/>
    </location>
</feature>
<comment type="subcellular location">
    <subcellularLocation>
        <location evidence="1">Cell membrane</location>
        <topology evidence="1">Multi-pass membrane protein</topology>
    </subcellularLocation>
</comment>
<name>A0A8H9GFW7_9MICO</name>
<dbReference type="InterPro" id="IPR050833">
    <property type="entry name" value="Poly_Biosynth_Transport"/>
</dbReference>
<proteinExistence type="predicted"/>
<dbReference type="AlphaFoldDB" id="A0A8H9GFW7"/>
<dbReference type="PANTHER" id="PTHR30250:SF11">
    <property type="entry name" value="O-ANTIGEN TRANSPORTER-RELATED"/>
    <property type="match status" value="1"/>
</dbReference>